<dbReference type="SMART" id="SM00326">
    <property type="entry name" value="SH3"/>
    <property type="match status" value="1"/>
</dbReference>
<reference evidence="12" key="1">
    <citation type="journal article" date="2020" name="J Insects Food Feed">
        <title>The yellow mealworm (Tenebrio molitor) genome: a resource for the emerging insects as food and feed industry.</title>
        <authorList>
            <person name="Eriksson T."/>
            <person name="Andere A."/>
            <person name="Kelstrup H."/>
            <person name="Emery V."/>
            <person name="Picard C."/>
        </authorList>
    </citation>
    <scope>NUCLEOTIDE SEQUENCE</scope>
    <source>
        <strain evidence="12">Stoneville</strain>
        <tissue evidence="12">Whole head</tissue>
    </source>
</reference>
<feature type="compositionally biased region" description="Basic residues" evidence="8">
    <location>
        <begin position="1108"/>
        <end position="1117"/>
    </location>
</feature>
<dbReference type="GO" id="GO:0016409">
    <property type="term" value="F:palmitoyltransferase activity"/>
    <property type="evidence" value="ECO:0007669"/>
    <property type="project" value="InterPro"/>
</dbReference>
<evidence type="ECO:0000256" key="1">
    <source>
        <dbReference type="ARBA" id="ARBA00004141"/>
    </source>
</evidence>
<dbReference type="GO" id="GO:0035255">
    <property type="term" value="F:ionotropic glutamate receptor binding"/>
    <property type="evidence" value="ECO:0007669"/>
    <property type="project" value="TreeGrafter"/>
</dbReference>
<comment type="caution">
    <text evidence="12">The sequence shown here is derived from an EMBL/GenBank/DDBJ whole genome shotgun (WGS) entry which is preliminary data.</text>
</comment>
<evidence type="ECO:0000256" key="6">
    <source>
        <dbReference type="PROSITE-ProRule" id="PRU00023"/>
    </source>
</evidence>
<dbReference type="InterPro" id="IPR051569">
    <property type="entry name" value="SHANK"/>
</dbReference>
<dbReference type="SUPFAM" id="SSF50156">
    <property type="entry name" value="PDZ domain-like"/>
    <property type="match status" value="1"/>
</dbReference>
<dbReference type="GO" id="GO:0043197">
    <property type="term" value="C:dendritic spine"/>
    <property type="evidence" value="ECO:0007669"/>
    <property type="project" value="TreeGrafter"/>
</dbReference>
<dbReference type="PROSITE" id="PS50106">
    <property type="entry name" value="PDZ"/>
    <property type="match status" value="1"/>
</dbReference>
<keyword evidence="13" id="KW-1185">Reference proteome</keyword>
<dbReference type="InterPro" id="IPR002110">
    <property type="entry name" value="Ankyrin_rpt"/>
</dbReference>
<dbReference type="InterPro" id="IPR001478">
    <property type="entry name" value="PDZ"/>
</dbReference>
<dbReference type="PANTHER" id="PTHR24135:SF28">
    <property type="entry name" value="LD13733P"/>
    <property type="match status" value="1"/>
</dbReference>
<feature type="compositionally biased region" description="Low complexity" evidence="8">
    <location>
        <begin position="1221"/>
        <end position="1236"/>
    </location>
</feature>
<feature type="compositionally biased region" description="Polar residues" evidence="8">
    <location>
        <begin position="1131"/>
        <end position="1141"/>
    </location>
</feature>
<dbReference type="Pfam" id="PF12796">
    <property type="entry name" value="Ank_2"/>
    <property type="match status" value="2"/>
</dbReference>
<dbReference type="FunFam" id="1.25.40.20:FF:000715">
    <property type="entry name" value="SH3 and multiple ankyrin repeat domains protein"/>
    <property type="match status" value="1"/>
</dbReference>
<feature type="region of interest" description="Disordered" evidence="8">
    <location>
        <begin position="1220"/>
        <end position="1241"/>
    </location>
</feature>
<dbReference type="Pfam" id="PF00595">
    <property type="entry name" value="PDZ"/>
    <property type="match status" value="1"/>
</dbReference>
<dbReference type="InterPro" id="IPR036770">
    <property type="entry name" value="Ankyrin_rpt-contain_sf"/>
</dbReference>
<name>A0A8J6HBY9_TENMO</name>
<dbReference type="PANTHER" id="PTHR24135">
    <property type="entry name" value="SH3 AND MULTIPLE ANKYRIN REPEAT DOMAINS PROTEIN"/>
    <property type="match status" value="1"/>
</dbReference>
<comment type="subcellular location">
    <subcellularLocation>
        <location evidence="1">Membrane</location>
        <topology evidence="1">Multi-pass membrane protein</topology>
    </subcellularLocation>
</comment>
<feature type="region of interest" description="Disordered" evidence="8">
    <location>
        <begin position="478"/>
        <end position="543"/>
    </location>
</feature>
<keyword evidence="3 9" id="KW-0812">Transmembrane</keyword>
<dbReference type="SUPFAM" id="SSF48403">
    <property type="entry name" value="Ankyrin repeat"/>
    <property type="match status" value="1"/>
</dbReference>
<feature type="domain" description="PDZ" evidence="11">
    <location>
        <begin position="702"/>
        <end position="795"/>
    </location>
</feature>
<evidence type="ECO:0000259" key="10">
    <source>
        <dbReference type="PROSITE" id="PS50002"/>
    </source>
</evidence>
<feature type="repeat" description="ANK" evidence="6">
    <location>
        <begin position="387"/>
        <end position="419"/>
    </location>
</feature>
<dbReference type="SUPFAM" id="SSF50044">
    <property type="entry name" value="SH3-domain"/>
    <property type="match status" value="1"/>
</dbReference>
<dbReference type="InterPro" id="IPR001452">
    <property type="entry name" value="SH3_domain"/>
</dbReference>
<dbReference type="Pfam" id="PF07653">
    <property type="entry name" value="SH3_2"/>
    <property type="match status" value="1"/>
</dbReference>
<dbReference type="CDD" id="cd06746">
    <property type="entry name" value="PDZ_SHANK1_3-like"/>
    <property type="match status" value="1"/>
</dbReference>
<dbReference type="EMBL" id="JABDTM020026731">
    <property type="protein sequence ID" value="KAH0811531.1"/>
    <property type="molecule type" value="Genomic_DNA"/>
</dbReference>
<evidence type="ECO:0008006" key="14">
    <source>
        <dbReference type="Google" id="ProtNLM"/>
    </source>
</evidence>
<evidence type="ECO:0000256" key="7">
    <source>
        <dbReference type="PROSITE-ProRule" id="PRU00192"/>
    </source>
</evidence>
<feature type="domain" description="SH3" evidence="10">
    <location>
        <begin position="585"/>
        <end position="647"/>
    </location>
</feature>
<dbReference type="PROSITE" id="PS50002">
    <property type="entry name" value="SH3"/>
    <property type="match status" value="1"/>
</dbReference>
<evidence type="ECO:0000256" key="9">
    <source>
        <dbReference type="SAM" id="Phobius"/>
    </source>
</evidence>
<feature type="compositionally biased region" description="Low complexity" evidence="8">
    <location>
        <begin position="485"/>
        <end position="508"/>
    </location>
</feature>
<evidence type="ECO:0000259" key="11">
    <source>
        <dbReference type="PROSITE" id="PS50106"/>
    </source>
</evidence>
<feature type="compositionally biased region" description="Polar residues" evidence="8">
    <location>
        <begin position="514"/>
        <end position="529"/>
    </location>
</feature>
<evidence type="ECO:0000256" key="8">
    <source>
        <dbReference type="SAM" id="MobiDB-lite"/>
    </source>
</evidence>
<feature type="transmembrane region" description="Helical" evidence="9">
    <location>
        <begin position="1550"/>
        <end position="1574"/>
    </location>
</feature>
<gene>
    <name evidence="12" type="ORF">GEV33_011263</name>
</gene>
<keyword evidence="2 7" id="KW-0728">SH3 domain</keyword>
<evidence type="ECO:0000256" key="3">
    <source>
        <dbReference type="ARBA" id="ARBA00022692"/>
    </source>
</evidence>
<dbReference type="CDD" id="cd17091">
    <property type="entry name" value="FERM_F0_SHANK"/>
    <property type="match status" value="1"/>
</dbReference>
<organism evidence="12 13">
    <name type="scientific">Tenebrio molitor</name>
    <name type="common">Yellow mealworm beetle</name>
    <dbReference type="NCBI Taxonomy" id="7067"/>
    <lineage>
        <taxon>Eukaryota</taxon>
        <taxon>Metazoa</taxon>
        <taxon>Ecdysozoa</taxon>
        <taxon>Arthropoda</taxon>
        <taxon>Hexapoda</taxon>
        <taxon>Insecta</taxon>
        <taxon>Pterygota</taxon>
        <taxon>Neoptera</taxon>
        <taxon>Endopterygota</taxon>
        <taxon>Coleoptera</taxon>
        <taxon>Polyphaga</taxon>
        <taxon>Cucujiformia</taxon>
        <taxon>Tenebrionidae</taxon>
        <taxon>Tenebrio</taxon>
    </lineage>
</organism>
<dbReference type="InterPro" id="IPR036028">
    <property type="entry name" value="SH3-like_dom_sf"/>
</dbReference>
<proteinExistence type="predicted"/>
<dbReference type="PROSITE" id="PS50088">
    <property type="entry name" value="ANK_REPEAT"/>
    <property type="match status" value="3"/>
</dbReference>
<dbReference type="Gene3D" id="2.30.30.40">
    <property type="entry name" value="SH3 Domains"/>
    <property type="match status" value="1"/>
</dbReference>
<dbReference type="Gene3D" id="3.10.20.90">
    <property type="entry name" value="Phosphatidylinositol 3-kinase Catalytic Subunit, Chain A, domain 1"/>
    <property type="match status" value="1"/>
</dbReference>
<dbReference type="FunFam" id="1.25.40.20:FF:000337">
    <property type="entry name" value="AF4/FMR2 family member 4 isoform X1"/>
    <property type="match status" value="1"/>
</dbReference>
<evidence type="ECO:0000256" key="5">
    <source>
        <dbReference type="ARBA" id="ARBA00023136"/>
    </source>
</evidence>
<dbReference type="PROSITE" id="PS50216">
    <property type="entry name" value="DHHC"/>
    <property type="match status" value="1"/>
</dbReference>
<feature type="region of interest" description="Disordered" evidence="8">
    <location>
        <begin position="837"/>
        <end position="901"/>
    </location>
</feature>
<keyword evidence="6" id="KW-0040">ANK repeat</keyword>
<evidence type="ECO:0000256" key="2">
    <source>
        <dbReference type="ARBA" id="ARBA00022443"/>
    </source>
</evidence>
<dbReference type="SMART" id="SM00248">
    <property type="entry name" value="ANK"/>
    <property type="match status" value="6"/>
</dbReference>
<sequence length="1677" mass="185330">MVVPPQKVPGVGVVAAHLSWYCFFEEHRIGMARMEEEGERGPDEGYLLVRIHVPELNVQKCLQFPRDQLVWDVKQQCLAALPKVFSETRLFLFQELTVELSPTRPSTLSDEFCFFKRLFFRWRCSQVATWYRELKESFNYGLFCPPENGKAGKFLDEERRLGDYPFNGPVGYLEVSAASRNVLRDTSLNCDLFQLKYKRRVYKMISLDEKQLKSLHTRANLRRFLDYVHNGQVEKITKMCSKGLDPNFHCQDSGETPLTIATGIKRPSKVLIALVNGGALLDYRTKDGSTAMHRSVEHKSLEAMRTLLELGASPNYKDGKGLTPLYHTVTHNADPQFTETLLHDHATTGAQDLQGWQEVHQACKTGMMQHLEHLLFYGADMNARNASGNTPLHVCAVNGQESCARQLLFRGADRQALNYANQTPCQVAVIAGNMELAEIIQNYRQEDVVPYRGPPSYNPKRRSAIGWLHRAPSMTTLALPPSPCPSDRSSAPFSSASSSLSDSSSAPPGHETDTASIITGIPQSVSVKRTPTEPPPKRGPSVAIRPFTNQLLICMVNKSLGDTSDIISDSSGVGTANSDTTYLAAPGSMVVCIESYSTQEEGHLSIREGDIIEVTGTNDEGLLEGTTRSDGNKSGLFPAHCVQEVRLRHNIQAPMMVARDARPPSTKSSTSGRVLGRRENTSKHFATAPRLKKTYGDTEPRTVHLHRGRKGFGFILRGAKATSPLMELTPSDKCPALQYLDDVDPGGVADIAGLKKGDFLLEINNEDVSSASHEHVVDLIRKSGDLVQMTVMSLATMATSTMPMSKSTILPGSAEIPLSRQYATLPRKMGNSCGTLGRSAQAPLPPRRDPKTTLSVGRARAKSMVAGLEGGEKEETEDITKSSSAESIHQITPGGTGNSTPVQIRTASIRQRPTSSRITSAELEELFQRQRADGDPVQHKYNSLMSSSRFQGGSNTLTHPSSPAKSRVYASVAEMKRSKTKSSKVRFSSAFSGSGELHRDFHSTPDLAQEVSMMLSKNHRSQEDLAHLGNRALPPPNHPPPPPPPAMQVVTVEVSRGGQSEYDNLNKEILEENVVSSFRPTTSAKLYASPEDMKTVGYRSKSLPSHSSRPHVRKSHSMRTNYSTFKPAHVSSPTAKNNANPYAQPIRASRSHSTAGTRERRRKISSSKSASNVVHMSQGNAPPIPEPDYSCSESERESEEEQKDHTMVSRLATVHLQQVENSGNSNTSGSSSGSSSMPHSFSVEEIQKGKSLLKSSKSYPEDFLKKQNEVALATMEDGDNSSSGVSSDQEVPTGGETLTVQEHNSMTLPSPKTQRQHAGNTIDETRSDWSFIERNFLQGLLSRHAVSLAQLPPPIENDGDEKEEFCLPPPPEFGGGNGCADHHATEAVLAPPPQFSDNRQVTRVRIVGTVPKGVPAPVNNQAKLKQGRLHSKIDELRRPAVTRALFRSSLWGSFNVVMFNTVIFFLCMAHMRAVITDPGTLPLSPSKLDFSDMHSSESGCDYVDWTVCTRCEIYRPPRAHHCRICRRCIRRMDHHCPWINNCVGERNQKYFLQFLIYVGVLSVYAIVLVSMSWLTECTECSQEIPIKQARIMHCVILVLISALFGMFVSAILVDQVQAIVTDETAIEQVQNKGPYRPHKPRMKLLSEVFGREHPMLWLLPCSSTKRKLDTPLIDHHV</sequence>
<keyword evidence="4 9" id="KW-1133">Transmembrane helix</keyword>
<dbReference type="GO" id="GO:0014069">
    <property type="term" value="C:postsynaptic density"/>
    <property type="evidence" value="ECO:0007669"/>
    <property type="project" value="TreeGrafter"/>
</dbReference>
<feature type="repeat" description="ANK" evidence="6">
    <location>
        <begin position="287"/>
        <end position="319"/>
    </location>
</feature>
<dbReference type="GO" id="GO:0045211">
    <property type="term" value="C:postsynaptic membrane"/>
    <property type="evidence" value="ECO:0007669"/>
    <property type="project" value="TreeGrafter"/>
</dbReference>
<feature type="region of interest" description="Disordered" evidence="8">
    <location>
        <begin position="1097"/>
        <end position="1206"/>
    </location>
</feature>
<dbReference type="Gene3D" id="1.25.40.20">
    <property type="entry name" value="Ankyrin repeat-containing domain"/>
    <property type="match status" value="2"/>
</dbReference>
<dbReference type="SMART" id="SM00228">
    <property type="entry name" value="PDZ"/>
    <property type="match status" value="1"/>
</dbReference>
<reference evidence="12" key="2">
    <citation type="submission" date="2021-08" db="EMBL/GenBank/DDBJ databases">
        <authorList>
            <person name="Eriksson T."/>
        </authorList>
    </citation>
    <scope>NUCLEOTIDE SEQUENCE</scope>
    <source>
        <strain evidence="12">Stoneville</strain>
        <tissue evidence="12">Whole head</tissue>
    </source>
</reference>
<dbReference type="PROSITE" id="PS50297">
    <property type="entry name" value="ANK_REP_REGION"/>
    <property type="match status" value="3"/>
</dbReference>
<dbReference type="Gene3D" id="2.30.42.10">
    <property type="match status" value="1"/>
</dbReference>
<keyword evidence="5 9" id="KW-0472">Membrane</keyword>
<evidence type="ECO:0000256" key="4">
    <source>
        <dbReference type="ARBA" id="ARBA00022989"/>
    </source>
</evidence>
<protein>
    <recommendedName>
        <fullName evidence="14">Palmitoyltransferase</fullName>
    </recommendedName>
</protein>
<accession>A0A8J6HBY9</accession>
<feature type="transmembrane region" description="Helical" evidence="9">
    <location>
        <begin position="1594"/>
        <end position="1613"/>
    </location>
</feature>
<feature type="repeat" description="ANK" evidence="6">
    <location>
        <begin position="354"/>
        <end position="386"/>
    </location>
</feature>
<dbReference type="Proteomes" id="UP000719412">
    <property type="component" value="Unassembled WGS sequence"/>
</dbReference>
<evidence type="ECO:0000313" key="12">
    <source>
        <dbReference type="EMBL" id="KAH0811531.1"/>
    </source>
</evidence>
<dbReference type="Pfam" id="PF01529">
    <property type="entry name" value="DHHC"/>
    <property type="match status" value="1"/>
</dbReference>
<feature type="compositionally biased region" description="Polar residues" evidence="8">
    <location>
        <begin position="881"/>
        <end position="890"/>
    </location>
</feature>
<dbReference type="FunFam" id="2.30.42.10:FF:000018">
    <property type="entry name" value="SH3 and multiple ankyrin repeat domains protein 2"/>
    <property type="match status" value="1"/>
</dbReference>
<evidence type="ECO:0000313" key="13">
    <source>
        <dbReference type="Proteomes" id="UP000719412"/>
    </source>
</evidence>
<dbReference type="GO" id="GO:0030160">
    <property type="term" value="F:synaptic receptor adaptor activity"/>
    <property type="evidence" value="ECO:0007669"/>
    <property type="project" value="TreeGrafter"/>
</dbReference>
<dbReference type="InterPro" id="IPR036034">
    <property type="entry name" value="PDZ_sf"/>
</dbReference>
<dbReference type="InterPro" id="IPR001594">
    <property type="entry name" value="Palmitoyltrfase_DHHC"/>
</dbReference>